<accession>A0A0R1K6U1</accession>
<evidence type="ECO:0000256" key="1">
    <source>
        <dbReference type="SAM" id="SignalP"/>
    </source>
</evidence>
<dbReference type="EMBL" id="AZDZ01000019">
    <property type="protein sequence ID" value="KRK78984.1"/>
    <property type="molecule type" value="Genomic_DNA"/>
</dbReference>
<evidence type="ECO:0008006" key="4">
    <source>
        <dbReference type="Google" id="ProtNLM"/>
    </source>
</evidence>
<evidence type="ECO:0000313" key="2">
    <source>
        <dbReference type="EMBL" id="KRK78984.1"/>
    </source>
</evidence>
<dbReference type="STRING" id="1423775.FD03_GL001344"/>
<dbReference type="eggNOG" id="ENOG5030A36">
    <property type="taxonomic scope" value="Bacteria"/>
</dbReference>
<organism evidence="2 3">
    <name type="scientific">Companilactobacillus nodensis DSM 19682 = JCM 14932 = NBRC 107160</name>
    <dbReference type="NCBI Taxonomy" id="1423775"/>
    <lineage>
        <taxon>Bacteria</taxon>
        <taxon>Bacillati</taxon>
        <taxon>Bacillota</taxon>
        <taxon>Bacilli</taxon>
        <taxon>Lactobacillales</taxon>
        <taxon>Lactobacillaceae</taxon>
        <taxon>Companilactobacillus</taxon>
    </lineage>
</organism>
<dbReference type="PATRIC" id="fig|1423775.4.peg.1374"/>
<dbReference type="Proteomes" id="UP000051248">
    <property type="component" value="Unassembled WGS sequence"/>
</dbReference>
<feature type="signal peptide" evidence="1">
    <location>
        <begin position="1"/>
        <end position="22"/>
    </location>
</feature>
<evidence type="ECO:0000313" key="3">
    <source>
        <dbReference type="Proteomes" id="UP000051248"/>
    </source>
</evidence>
<feature type="chain" id="PRO_5039508833" description="Surface layer protein A domain-containing protein" evidence="1">
    <location>
        <begin position="23"/>
        <end position="505"/>
    </location>
</feature>
<gene>
    <name evidence="2" type="ORF">FD03_GL001344</name>
</gene>
<keyword evidence="1" id="KW-0732">Signal</keyword>
<comment type="caution">
    <text evidence="2">The sequence shown here is derived from an EMBL/GenBank/DDBJ whole genome shotgun (WGS) entry which is preliminary data.</text>
</comment>
<dbReference type="AlphaFoldDB" id="A0A0R1K6U1"/>
<keyword evidence="3" id="KW-1185">Reference proteome</keyword>
<dbReference type="RefSeq" id="WP_025025138.1">
    <property type="nucleotide sequence ID" value="NZ_AZDZ01000019.1"/>
</dbReference>
<name>A0A0R1K6U1_9LACO</name>
<reference evidence="2 3" key="1">
    <citation type="journal article" date="2015" name="Genome Announc.">
        <title>Expanding the biotechnology potential of lactobacilli through comparative genomics of 213 strains and associated genera.</title>
        <authorList>
            <person name="Sun Z."/>
            <person name="Harris H.M."/>
            <person name="McCann A."/>
            <person name="Guo C."/>
            <person name="Argimon S."/>
            <person name="Zhang W."/>
            <person name="Yang X."/>
            <person name="Jeffery I.B."/>
            <person name="Cooney J.C."/>
            <person name="Kagawa T.F."/>
            <person name="Liu W."/>
            <person name="Song Y."/>
            <person name="Salvetti E."/>
            <person name="Wrobel A."/>
            <person name="Rasinkangas P."/>
            <person name="Parkhill J."/>
            <person name="Rea M.C."/>
            <person name="O'Sullivan O."/>
            <person name="Ritari J."/>
            <person name="Douillard F.P."/>
            <person name="Paul Ross R."/>
            <person name="Yang R."/>
            <person name="Briner A.E."/>
            <person name="Felis G.E."/>
            <person name="de Vos W.M."/>
            <person name="Barrangou R."/>
            <person name="Klaenhammer T.R."/>
            <person name="Caufield P.W."/>
            <person name="Cui Y."/>
            <person name="Zhang H."/>
            <person name="O'Toole P.W."/>
        </authorList>
    </citation>
    <scope>NUCLEOTIDE SEQUENCE [LARGE SCALE GENOMIC DNA]</scope>
    <source>
        <strain evidence="2 3">DSM 19682</strain>
    </source>
</reference>
<protein>
    <recommendedName>
        <fullName evidence="4">Surface layer protein A domain-containing protein</fullName>
    </recommendedName>
</protein>
<dbReference type="OrthoDB" id="2294419at2"/>
<proteinExistence type="predicted"/>
<sequence length="505" mass="54015">MKKSIKYAGIAAATLLTVAPIAAPVLTNATTVQAVTGDGSSDDEVVKPDTPESIYTTAKNKFTKQFSDMDAVKTAGTYTKLTLGEKNAEATTAFNADNKAVINSPLNDDDVTTYLTDVLDKKNVKAYLVAEAGGKTYNGDPNRDAAALDAAIATNDDSQFPVKFTLYMKDTDINGVGNSYKAVANFNLNKSDEGTELKSINAKFTTPLNVAKKSKTSLTQLSSGTNVSLADQNGDAVSTTGTSVGKGFFRTYATAIDAAKAGTVDAPVTLGDDIKDGEFKTAGTYYQVLTYKAGTDTDLANFINNYNDDPSSYTVYVNGKAAAAGYDFATSTDATTISFVRAINVSDSEATWTTENVDGQVTTKNDASYYTLKNNDNNTITNRALQANTAWKTDKVRTDQDGNKQYRVATGEWVNANDVTFTKAGETPAGDGLTDIQKVTGQVSLDGGNYVYFLYGKDGKLLTQRSLMPGTDWKVINTAKDAEGNTYYRVATNEWLQQGTGVHFN</sequence>